<accession>A0A9W6QHM8</accession>
<evidence type="ECO:0000313" key="1">
    <source>
        <dbReference type="EMBL" id="GLW75103.1"/>
    </source>
</evidence>
<dbReference type="AlphaFoldDB" id="A0A9W6QHM8"/>
<dbReference type="EMBL" id="BSSA01000045">
    <property type="protein sequence ID" value="GLW75103.1"/>
    <property type="molecule type" value="Genomic_DNA"/>
</dbReference>
<dbReference type="Proteomes" id="UP001165041">
    <property type="component" value="Unassembled WGS sequence"/>
</dbReference>
<protein>
    <submittedName>
        <fullName evidence="1">Uncharacterized protein</fullName>
    </submittedName>
</protein>
<reference evidence="1" key="1">
    <citation type="submission" date="2023-02" db="EMBL/GenBank/DDBJ databases">
        <title>Kitasatospora phosalacinea NBRC 14627.</title>
        <authorList>
            <person name="Ichikawa N."/>
            <person name="Sato H."/>
            <person name="Tonouchi N."/>
        </authorList>
    </citation>
    <scope>NUCLEOTIDE SEQUENCE</scope>
    <source>
        <strain evidence="1">NBRC 14627</strain>
    </source>
</reference>
<organism evidence="1 2">
    <name type="scientific">Kitasatospora phosalacinea</name>
    <dbReference type="NCBI Taxonomy" id="2065"/>
    <lineage>
        <taxon>Bacteria</taxon>
        <taxon>Bacillati</taxon>
        <taxon>Actinomycetota</taxon>
        <taxon>Actinomycetes</taxon>
        <taxon>Kitasatosporales</taxon>
        <taxon>Streptomycetaceae</taxon>
        <taxon>Kitasatospora</taxon>
    </lineage>
</organism>
<dbReference type="RefSeq" id="WP_285740656.1">
    <property type="nucleotide sequence ID" value="NZ_BSSA01000045.1"/>
</dbReference>
<sequence length="108" mass="12298">MKLVAVMVRTLNAGVDYQEFRRAWAPDEVVPDDPRVVLSALNLEDPQELCTVAVVEDVEPADIPVWMERLAPIEERRYQRIRHLVSEPRLNAVYRVVAEDALAHPVAV</sequence>
<name>A0A9W6QHM8_9ACTN</name>
<proteinExistence type="predicted"/>
<evidence type="ECO:0000313" key="2">
    <source>
        <dbReference type="Proteomes" id="UP001165041"/>
    </source>
</evidence>
<comment type="caution">
    <text evidence="1">The sequence shown here is derived from an EMBL/GenBank/DDBJ whole genome shotgun (WGS) entry which is preliminary data.</text>
</comment>
<gene>
    <name evidence="1" type="ORF">Kpho02_74000</name>
</gene>